<reference evidence="3" key="1">
    <citation type="submission" date="2022-11" db="EMBL/GenBank/DDBJ databases">
        <title>Hoeflea poritis sp. nov., isolated from scleractinian coral Porites lutea.</title>
        <authorList>
            <person name="Zhang G."/>
            <person name="Wei Q."/>
            <person name="Cai L."/>
        </authorList>
    </citation>
    <scope>NUCLEOTIDE SEQUENCE</scope>
    <source>
        <strain evidence="3">E7-10</strain>
    </source>
</reference>
<keyword evidence="4" id="KW-1185">Reference proteome</keyword>
<name>A0ABT4VSI9_9HYPH</name>
<dbReference type="PANTHER" id="PTHR43798">
    <property type="entry name" value="MONOACYLGLYCEROL LIPASE"/>
    <property type="match status" value="1"/>
</dbReference>
<organism evidence="3 4">
    <name type="scientific">Hoeflea poritis</name>
    <dbReference type="NCBI Taxonomy" id="2993659"/>
    <lineage>
        <taxon>Bacteria</taxon>
        <taxon>Pseudomonadati</taxon>
        <taxon>Pseudomonadota</taxon>
        <taxon>Alphaproteobacteria</taxon>
        <taxon>Hyphomicrobiales</taxon>
        <taxon>Rhizobiaceae</taxon>
        <taxon>Hoeflea</taxon>
    </lineage>
</organism>
<keyword evidence="1 3" id="KW-0378">Hydrolase</keyword>
<sequence length="267" mass="28668">MIETSHAGIAVTQSAGEGPPVLMIHGNSSCKEVFRNQLDGQIGAAYRCIAMDLPGHGASQNAANPEKTYSMPGYAEAAIELMRELGHDRYAMLGWSLGGHIGLEMLTRTDAISGLMITGSPPVGRGEEQLSAGFLPSEHMGLAGQRDFSEAEIDAYARATCGINAPFEPFLREAVARTDGNAREMMLGSFVRGVGANQQEAAVNAAVPLAIVNGGAEPFVNNEFVAALTYRNLWEDRVHLMEGIGHAPFWEAPDAFDVYLKRFLESL</sequence>
<dbReference type="EMBL" id="JAPJZH010000014">
    <property type="protein sequence ID" value="MDA4847649.1"/>
    <property type="molecule type" value="Genomic_DNA"/>
</dbReference>
<dbReference type="InterPro" id="IPR050266">
    <property type="entry name" value="AB_hydrolase_sf"/>
</dbReference>
<dbReference type="GO" id="GO:0016787">
    <property type="term" value="F:hydrolase activity"/>
    <property type="evidence" value="ECO:0007669"/>
    <property type="project" value="UniProtKB-KW"/>
</dbReference>
<dbReference type="RefSeq" id="WP_271091485.1">
    <property type="nucleotide sequence ID" value="NZ_JAPJZH010000014.1"/>
</dbReference>
<dbReference type="InterPro" id="IPR029058">
    <property type="entry name" value="AB_hydrolase_fold"/>
</dbReference>
<evidence type="ECO:0000256" key="1">
    <source>
        <dbReference type="ARBA" id="ARBA00022801"/>
    </source>
</evidence>
<feature type="domain" description="AB hydrolase-1" evidence="2">
    <location>
        <begin position="21"/>
        <end position="256"/>
    </location>
</feature>
<proteinExistence type="predicted"/>
<accession>A0ABT4VSI9</accession>
<protein>
    <submittedName>
        <fullName evidence="3">Alpha/beta hydrolase</fullName>
    </submittedName>
</protein>
<dbReference type="InterPro" id="IPR000073">
    <property type="entry name" value="AB_hydrolase_1"/>
</dbReference>
<gene>
    <name evidence="3" type="ORF">OOZ53_19975</name>
</gene>
<evidence type="ECO:0000313" key="4">
    <source>
        <dbReference type="Proteomes" id="UP001148313"/>
    </source>
</evidence>
<evidence type="ECO:0000259" key="2">
    <source>
        <dbReference type="Pfam" id="PF12697"/>
    </source>
</evidence>
<dbReference type="SUPFAM" id="SSF53474">
    <property type="entry name" value="alpha/beta-Hydrolases"/>
    <property type="match status" value="1"/>
</dbReference>
<comment type="caution">
    <text evidence="3">The sequence shown here is derived from an EMBL/GenBank/DDBJ whole genome shotgun (WGS) entry which is preliminary data.</text>
</comment>
<evidence type="ECO:0000313" key="3">
    <source>
        <dbReference type="EMBL" id="MDA4847649.1"/>
    </source>
</evidence>
<dbReference type="Proteomes" id="UP001148313">
    <property type="component" value="Unassembled WGS sequence"/>
</dbReference>
<dbReference type="PANTHER" id="PTHR43798:SF31">
    <property type="entry name" value="AB HYDROLASE SUPERFAMILY PROTEIN YCLE"/>
    <property type="match status" value="1"/>
</dbReference>
<dbReference type="Pfam" id="PF12697">
    <property type="entry name" value="Abhydrolase_6"/>
    <property type="match status" value="1"/>
</dbReference>
<dbReference type="Gene3D" id="3.40.50.1820">
    <property type="entry name" value="alpha/beta hydrolase"/>
    <property type="match status" value="1"/>
</dbReference>